<accession>A0A932G054</accession>
<dbReference type="EMBL" id="JACPRF010000130">
    <property type="protein sequence ID" value="MBI2876070.1"/>
    <property type="molecule type" value="Genomic_DNA"/>
</dbReference>
<name>A0A932G054_UNCTE</name>
<proteinExistence type="predicted"/>
<organism evidence="2 3">
    <name type="scientific">Tectimicrobiota bacterium</name>
    <dbReference type="NCBI Taxonomy" id="2528274"/>
    <lineage>
        <taxon>Bacteria</taxon>
        <taxon>Pseudomonadati</taxon>
        <taxon>Nitrospinota/Tectimicrobiota group</taxon>
        <taxon>Candidatus Tectimicrobiota</taxon>
    </lineage>
</organism>
<feature type="non-terminal residue" evidence="2">
    <location>
        <position position="325"/>
    </location>
</feature>
<dbReference type="Proteomes" id="UP000769766">
    <property type="component" value="Unassembled WGS sequence"/>
</dbReference>
<keyword evidence="1" id="KW-1133">Transmembrane helix</keyword>
<dbReference type="AlphaFoldDB" id="A0A932G054"/>
<protein>
    <submittedName>
        <fullName evidence="2">Uncharacterized protein</fullName>
    </submittedName>
</protein>
<evidence type="ECO:0000256" key="1">
    <source>
        <dbReference type="SAM" id="Phobius"/>
    </source>
</evidence>
<feature type="transmembrane region" description="Helical" evidence="1">
    <location>
        <begin position="89"/>
        <end position="109"/>
    </location>
</feature>
<comment type="caution">
    <text evidence="2">The sequence shown here is derived from an EMBL/GenBank/DDBJ whole genome shotgun (WGS) entry which is preliminary data.</text>
</comment>
<gene>
    <name evidence="2" type="ORF">HYY20_04245</name>
</gene>
<feature type="transmembrane region" description="Helical" evidence="1">
    <location>
        <begin position="139"/>
        <end position="156"/>
    </location>
</feature>
<keyword evidence="1" id="KW-0812">Transmembrane</keyword>
<feature type="transmembrane region" description="Helical" evidence="1">
    <location>
        <begin position="12"/>
        <end position="29"/>
    </location>
</feature>
<evidence type="ECO:0000313" key="3">
    <source>
        <dbReference type="Proteomes" id="UP000769766"/>
    </source>
</evidence>
<feature type="transmembrane region" description="Helical" evidence="1">
    <location>
        <begin position="293"/>
        <end position="316"/>
    </location>
</feature>
<sequence length="325" mass="36732">MVIHPSQFRYQVAGLLVVILVFLLALFPVSDFDVWTHLAIGRWIATHGSLPQKEFLTHTLAGQVWGYPAWLFELLLYWIYTISGFNGLVLFKALVVASIFGLLFLTHRLRGADPYLSLPCLIGTALLIRFRFHQRPEVLVYLFLAFYLYLLTRYRLRGGRSLYLIPFLQAIWVNLHPSVLVGLIVIAFFLLGEAFQSRWERFWGRESPARRPLLPLVGTLLGAILASWLHPYADALRAPVALVQDVTANLGFTEMLPISHFPLLLICYLAVAGLALLAFALNLKRVWLAELGLLLAFLPLPWLAVRSVSFFTLIVAPPLRAGESQ</sequence>
<reference evidence="2" key="1">
    <citation type="submission" date="2020-07" db="EMBL/GenBank/DDBJ databases">
        <title>Huge and variable diversity of episymbiotic CPR bacteria and DPANN archaea in groundwater ecosystems.</title>
        <authorList>
            <person name="He C.Y."/>
            <person name="Keren R."/>
            <person name="Whittaker M."/>
            <person name="Farag I.F."/>
            <person name="Doudna J."/>
            <person name="Cate J.H.D."/>
            <person name="Banfield J.F."/>
        </authorList>
    </citation>
    <scope>NUCLEOTIDE SEQUENCE</scope>
    <source>
        <strain evidence="2">NC_groundwater_672_Ag_B-0.1um_62_36</strain>
    </source>
</reference>
<keyword evidence="1" id="KW-0472">Membrane</keyword>
<feature type="transmembrane region" description="Helical" evidence="1">
    <location>
        <begin position="212"/>
        <end position="230"/>
    </location>
</feature>
<feature type="transmembrane region" description="Helical" evidence="1">
    <location>
        <begin position="162"/>
        <end position="191"/>
    </location>
</feature>
<evidence type="ECO:0000313" key="2">
    <source>
        <dbReference type="EMBL" id="MBI2876070.1"/>
    </source>
</evidence>
<feature type="transmembrane region" description="Helical" evidence="1">
    <location>
        <begin position="261"/>
        <end position="281"/>
    </location>
</feature>